<evidence type="ECO:0000256" key="2">
    <source>
        <dbReference type="ARBA" id="ARBA00023242"/>
    </source>
</evidence>
<dbReference type="InterPro" id="IPR002130">
    <property type="entry name" value="Cyclophilin-type_PPIase_dom"/>
</dbReference>
<dbReference type="Gene3D" id="2.40.100.10">
    <property type="entry name" value="Cyclophilin-like"/>
    <property type="match status" value="1"/>
</dbReference>
<sequence length="369" mass="38925">MSSSYSQEPPSTAKVILYTSVGEIAIDLFASQTPLACKSFIQNCLDNYYLGCEFHRVVPGFCVQTGDPSNTGDGGVNGAYGAPFADEIHSRLRFRTRGMVAMANANKPNSNGSQFFITLDKCEELERKHTIFGKVADATIFNVIRIGEGELEEGTERPVHPVRITGAEVVVNPFENIVARTKKAADADEAAKDTAADGKGKVRQREGRAQLSKARKNLVSFDDDDGDGGGDDDELVIVPKRKVARREAPPLPEPHLEEATAPVPARAMPAFDIPRTTGSAAAAEAPKPTSTRVVADAASAPGGGGGGGGGGFAARLAKWKGQSSAARDKVKGKGKEESTLARLARFQGKLDSSAAGTAVRAHKLAFGDK</sequence>
<evidence type="ECO:0000313" key="6">
    <source>
        <dbReference type="Proteomes" id="UP000660262"/>
    </source>
</evidence>
<proteinExistence type="predicted"/>
<dbReference type="GO" id="GO:0071013">
    <property type="term" value="C:catalytic step 2 spliceosome"/>
    <property type="evidence" value="ECO:0007669"/>
    <property type="project" value="TreeGrafter"/>
</dbReference>
<dbReference type="InterPro" id="IPR044666">
    <property type="entry name" value="Cyclophilin_A-like"/>
</dbReference>
<feature type="region of interest" description="Disordered" evidence="3">
    <location>
        <begin position="183"/>
        <end position="234"/>
    </location>
</feature>
<evidence type="ECO:0000256" key="1">
    <source>
        <dbReference type="ARBA" id="ARBA00004123"/>
    </source>
</evidence>
<protein>
    <submittedName>
        <fullName evidence="5">Peptidyl-prolyl isomerase cwc27</fullName>
    </submittedName>
</protein>
<organism evidence="5 6">
    <name type="scientific">Pycnococcus provasolii</name>
    <dbReference type="NCBI Taxonomy" id="41880"/>
    <lineage>
        <taxon>Eukaryota</taxon>
        <taxon>Viridiplantae</taxon>
        <taxon>Chlorophyta</taxon>
        <taxon>Pseudoscourfieldiophyceae</taxon>
        <taxon>Pseudoscourfieldiales</taxon>
        <taxon>Pycnococcaceae</taxon>
        <taxon>Pycnococcus</taxon>
    </lineage>
</organism>
<feature type="domain" description="PPIase cyclophilin-type" evidence="4">
    <location>
        <begin position="19"/>
        <end position="169"/>
    </location>
</feature>
<comment type="caution">
    <text evidence="5">The sequence shown here is derived from an EMBL/GenBank/DDBJ whole genome shotgun (WGS) entry which is preliminary data.</text>
</comment>
<dbReference type="GO" id="GO:0003755">
    <property type="term" value="F:peptidyl-prolyl cis-trans isomerase activity"/>
    <property type="evidence" value="ECO:0007669"/>
    <property type="project" value="InterPro"/>
</dbReference>
<comment type="subcellular location">
    <subcellularLocation>
        <location evidence="1">Nucleus</location>
    </subcellularLocation>
</comment>
<dbReference type="InterPro" id="IPR029000">
    <property type="entry name" value="Cyclophilin-like_dom_sf"/>
</dbReference>
<name>A0A830HGC4_9CHLO</name>
<dbReference type="PANTHER" id="PTHR45625:SF6">
    <property type="entry name" value="SPLICEOSOME-ASSOCIATED PROTEIN CWC27 HOMOLOG"/>
    <property type="match status" value="1"/>
</dbReference>
<dbReference type="PROSITE" id="PS50072">
    <property type="entry name" value="CSA_PPIASE_2"/>
    <property type="match status" value="1"/>
</dbReference>
<dbReference type="Proteomes" id="UP000660262">
    <property type="component" value="Unassembled WGS sequence"/>
</dbReference>
<keyword evidence="5" id="KW-0413">Isomerase</keyword>
<keyword evidence="2" id="KW-0539">Nucleus</keyword>
<feature type="compositionally biased region" description="Acidic residues" evidence="3">
    <location>
        <begin position="221"/>
        <end position="234"/>
    </location>
</feature>
<dbReference type="EMBL" id="BNJQ01000011">
    <property type="protein sequence ID" value="GHP05858.1"/>
    <property type="molecule type" value="Genomic_DNA"/>
</dbReference>
<feature type="region of interest" description="Disordered" evidence="3">
    <location>
        <begin position="277"/>
        <end position="313"/>
    </location>
</feature>
<reference evidence="5" key="1">
    <citation type="submission" date="2020-10" db="EMBL/GenBank/DDBJ databases">
        <title>Unveiling of a novel bifunctional photoreceptor, Dualchrome1, isolated from a cosmopolitan green alga.</title>
        <authorList>
            <person name="Suzuki S."/>
            <person name="Kawachi M."/>
        </authorList>
    </citation>
    <scope>NUCLEOTIDE SEQUENCE</scope>
    <source>
        <strain evidence="5">NIES 2893</strain>
    </source>
</reference>
<accession>A0A830HGC4</accession>
<evidence type="ECO:0000313" key="5">
    <source>
        <dbReference type="EMBL" id="GHP05858.1"/>
    </source>
</evidence>
<feature type="compositionally biased region" description="Gly residues" evidence="3">
    <location>
        <begin position="301"/>
        <end position="312"/>
    </location>
</feature>
<keyword evidence="6" id="KW-1185">Reference proteome</keyword>
<evidence type="ECO:0000256" key="3">
    <source>
        <dbReference type="SAM" id="MobiDB-lite"/>
    </source>
</evidence>
<evidence type="ECO:0000259" key="4">
    <source>
        <dbReference type="PROSITE" id="PS50072"/>
    </source>
</evidence>
<dbReference type="AlphaFoldDB" id="A0A830HGC4"/>
<dbReference type="OrthoDB" id="442970at2759"/>
<dbReference type="PRINTS" id="PR00153">
    <property type="entry name" value="CSAPPISMRASE"/>
</dbReference>
<dbReference type="PANTHER" id="PTHR45625">
    <property type="entry name" value="PEPTIDYL-PROLYL CIS-TRANS ISOMERASE-RELATED"/>
    <property type="match status" value="1"/>
</dbReference>
<dbReference type="Pfam" id="PF00160">
    <property type="entry name" value="Pro_isomerase"/>
    <property type="match status" value="1"/>
</dbReference>
<gene>
    <name evidence="5" type="ORF">PPROV_000460500</name>
</gene>
<dbReference type="SUPFAM" id="SSF50891">
    <property type="entry name" value="Cyclophilin-like"/>
    <property type="match status" value="1"/>
</dbReference>
<feature type="compositionally biased region" description="Basic and acidic residues" evidence="3">
    <location>
        <begin position="183"/>
        <end position="208"/>
    </location>
</feature>